<dbReference type="EMBL" id="BAABKX010000019">
    <property type="protein sequence ID" value="GAA5060595.1"/>
    <property type="molecule type" value="Genomic_DNA"/>
</dbReference>
<dbReference type="Pfam" id="PF24278">
    <property type="entry name" value="HVO_0513_N"/>
    <property type="match status" value="1"/>
</dbReference>
<gene>
    <name evidence="5" type="ORF">GCM10025751_45880</name>
</gene>
<dbReference type="InterPro" id="IPR013324">
    <property type="entry name" value="RNA_pol_sigma_r3/r4-like"/>
</dbReference>
<accession>A0AAV3UNN5</accession>
<protein>
    <recommendedName>
        <fullName evidence="7">HTH DNA binding domain-containing protein</fullName>
    </recommendedName>
</protein>
<dbReference type="InterPro" id="IPR007050">
    <property type="entry name" value="HTH_bacterioopsin"/>
</dbReference>
<dbReference type="RefSeq" id="WP_227777447.1">
    <property type="nucleotide sequence ID" value="NZ_BAABKX010000019.1"/>
</dbReference>
<proteinExistence type="predicted"/>
<evidence type="ECO:0000256" key="1">
    <source>
        <dbReference type="ARBA" id="ARBA00023015"/>
    </source>
</evidence>
<dbReference type="Gene3D" id="1.10.10.10">
    <property type="entry name" value="Winged helix-like DNA-binding domain superfamily/Winged helix DNA-binding domain"/>
    <property type="match status" value="1"/>
</dbReference>
<evidence type="ECO:0000259" key="3">
    <source>
        <dbReference type="Pfam" id="PF04967"/>
    </source>
</evidence>
<evidence type="ECO:0000313" key="6">
    <source>
        <dbReference type="Proteomes" id="UP001501729"/>
    </source>
</evidence>
<keyword evidence="6" id="KW-1185">Reference proteome</keyword>
<dbReference type="PANTHER" id="PTHR34236:SF1">
    <property type="entry name" value="DIMETHYL SULFOXIDE REDUCTASE TRANSCRIPTIONAL ACTIVATOR"/>
    <property type="match status" value="1"/>
</dbReference>
<sequence length="229" mass="25766">MAEMRYITVVIVLEEYIRSENDQQMQRGVNDPREIWIDGTLVATQEAIHYLNLLDDGTVVGVARFRGDADRLATIEDEIPEIKSCTVTGGETWLAYMHYEPDEAETTILERINTEAISIDWPMKETSDGLEVTLFGEDVALRQLIAGFPEEVGVTLERAGEYQPRMGDPAGQLTDRQKEILRTALTAGYYDIPRRATQRDLAAELGLSRGTIGDHLRRAEAKIIRSILL</sequence>
<name>A0AAV3UNN5_9EURY</name>
<dbReference type="Proteomes" id="UP001501729">
    <property type="component" value="Unassembled WGS sequence"/>
</dbReference>
<evidence type="ECO:0008006" key="7">
    <source>
        <dbReference type="Google" id="ProtNLM"/>
    </source>
</evidence>
<dbReference type="AlphaFoldDB" id="A0AAV3UNN5"/>
<feature type="domain" description="HTH bat-type" evidence="3">
    <location>
        <begin position="173"/>
        <end position="225"/>
    </location>
</feature>
<keyword evidence="1" id="KW-0805">Transcription regulation</keyword>
<dbReference type="SUPFAM" id="SSF88659">
    <property type="entry name" value="Sigma3 and sigma4 domains of RNA polymerase sigma factors"/>
    <property type="match status" value="1"/>
</dbReference>
<evidence type="ECO:0000313" key="5">
    <source>
        <dbReference type="EMBL" id="GAA5060595.1"/>
    </source>
</evidence>
<dbReference type="Pfam" id="PF04967">
    <property type="entry name" value="HTH_10"/>
    <property type="match status" value="1"/>
</dbReference>
<dbReference type="PANTHER" id="PTHR34236">
    <property type="entry name" value="DIMETHYL SULFOXIDE REDUCTASE TRANSCRIPTIONAL ACTIVATOR"/>
    <property type="match status" value="1"/>
</dbReference>
<evidence type="ECO:0000259" key="4">
    <source>
        <dbReference type="Pfam" id="PF24278"/>
    </source>
</evidence>
<keyword evidence="2" id="KW-0804">Transcription</keyword>
<organism evidence="5 6">
    <name type="scientific">Haladaptatus pallidirubidus</name>
    <dbReference type="NCBI Taxonomy" id="1008152"/>
    <lineage>
        <taxon>Archaea</taxon>
        <taxon>Methanobacteriati</taxon>
        <taxon>Methanobacteriota</taxon>
        <taxon>Stenosarchaea group</taxon>
        <taxon>Halobacteria</taxon>
        <taxon>Halobacteriales</taxon>
        <taxon>Haladaptataceae</taxon>
        <taxon>Haladaptatus</taxon>
    </lineage>
</organism>
<comment type="caution">
    <text evidence="5">The sequence shown here is derived from an EMBL/GenBank/DDBJ whole genome shotgun (WGS) entry which is preliminary data.</text>
</comment>
<dbReference type="InterPro" id="IPR036388">
    <property type="entry name" value="WH-like_DNA-bd_sf"/>
</dbReference>
<dbReference type="GeneID" id="68615577"/>
<dbReference type="InterPro" id="IPR056493">
    <property type="entry name" value="HVO_0513_N"/>
</dbReference>
<evidence type="ECO:0000256" key="2">
    <source>
        <dbReference type="ARBA" id="ARBA00023163"/>
    </source>
</evidence>
<feature type="domain" description="HVO-0513-like N-terminal" evidence="4">
    <location>
        <begin position="43"/>
        <end position="162"/>
    </location>
</feature>
<reference evidence="5 6" key="1">
    <citation type="journal article" date="2019" name="Int. J. Syst. Evol. Microbiol.">
        <title>The Global Catalogue of Microorganisms (GCM) 10K type strain sequencing project: providing services to taxonomists for standard genome sequencing and annotation.</title>
        <authorList>
            <consortium name="The Broad Institute Genomics Platform"/>
            <consortium name="The Broad Institute Genome Sequencing Center for Infectious Disease"/>
            <person name="Wu L."/>
            <person name="Ma J."/>
        </authorList>
    </citation>
    <scope>NUCLEOTIDE SEQUENCE [LARGE SCALE GENOMIC DNA]</scope>
    <source>
        <strain evidence="5 6">JCM 17504</strain>
    </source>
</reference>